<dbReference type="EMBL" id="FNKX01000002">
    <property type="protein sequence ID" value="SDR46275.1"/>
    <property type="molecule type" value="Genomic_DNA"/>
</dbReference>
<dbReference type="RefSeq" id="WP_090806775.1">
    <property type="nucleotide sequence ID" value="NZ_FNKX01000002.1"/>
</dbReference>
<evidence type="ECO:0000256" key="1">
    <source>
        <dbReference type="SAM" id="SignalP"/>
    </source>
</evidence>
<feature type="signal peptide" evidence="1">
    <location>
        <begin position="1"/>
        <end position="18"/>
    </location>
</feature>
<organism evidence="2 3">
    <name type="scientific">Paraburkholderia tuberum</name>
    <dbReference type="NCBI Taxonomy" id="157910"/>
    <lineage>
        <taxon>Bacteria</taxon>
        <taxon>Pseudomonadati</taxon>
        <taxon>Pseudomonadota</taxon>
        <taxon>Betaproteobacteria</taxon>
        <taxon>Burkholderiales</taxon>
        <taxon>Burkholderiaceae</taxon>
        <taxon>Paraburkholderia</taxon>
    </lineage>
</organism>
<accession>A0A1H1J8F6</accession>
<keyword evidence="1" id="KW-0732">Signal</keyword>
<proteinExistence type="predicted"/>
<evidence type="ECO:0000313" key="2">
    <source>
        <dbReference type="EMBL" id="SDR46275.1"/>
    </source>
</evidence>
<gene>
    <name evidence="2" type="ORF">SAMN05445850_4377</name>
</gene>
<reference evidence="3" key="1">
    <citation type="submission" date="2016-10" db="EMBL/GenBank/DDBJ databases">
        <authorList>
            <person name="Varghese N."/>
            <person name="Submissions S."/>
        </authorList>
    </citation>
    <scope>NUCLEOTIDE SEQUENCE [LARGE SCALE GENOMIC DNA]</scope>
    <source>
        <strain evidence="3">DUS833</strain>
    </source>
</reference>
<dbReference type="AlphaFoldDB" id="A0A1H1J8F6"/>
<name>A0A1H1J8F6_9BURK</name>
<keyword evidence="3" id="KW-1185">Reference proteome</keyword>
<protein>
    <submittedName>
        <fullName evidence="2">Uncharacterized protein</fullName>
    </submittedName>
</protein>
<evidence type="ECO:0000313" key="3">
    <source>
        <dbReference type="Proteomes" id="UP000199365"/>
    </source>
</evidence>
<dbReference type="Proteomes" id="UP000199365">
    <property type="component" value="Unassembled WGS sequence"/>
</dbReference>
<sequence>MKKILIAAAVVFSTGVFAGEVHVPQVYHEIASLFDPCNAALVRGDADSVAKVVYAPDPEGITMRPHIQATLNAVPVYPTVQAFQTFV</sequence>
<feature type="chain" id="PRO_5011650326" evidence="1">
    <location>
        <begin position="19"/>
        <end position="87"/>
    </location>
</feature>